<protein>
    <submittedName>
        <fullName evidence="1">Uncharacterized protein</fullName>
    </submittedName>
</protein>
<accession>A0AAV4XDB7</accession>
<keyword evidence="2" id="KW-1185">Reference proteome</keyword>
<evidence type="ECO:0000313" key="1">
    <source>
        <dbReference type="EMBL" id="GIY93187.1"/>
    </source>
</evidence>
<organism evidence="1 2">
    <name type="scientific">Caerostris extrusa</name>
    <name type="common">Bark spider</name>
    <name type="synonym">Caerostris bankana</name>
    <dbReference type="NCBI Taxonomy" id="172846"/>
    <lineage>
        <taxon>Eukaryota</taxon>
        <taxon>Metazoa</taxon>
        <taxon>Ecdysozoa</taxon>
        <taxon>Arthropoda</taxon>
        <taxon>Chelicerata</taxon>
        <taxon>Arachnida</taxon>
        <taxon>Araneae</taxon>
        <taxon>Araneomorphae</taxon>
        <taxon>Entelegynae</taxon>
        <taxon>Araneoidea</taxon>
        <taxon>Araneidae</taxon>
        <taxon>Caerostris</taxon>
    </lineage>
</organism>
<comment type="caution">
    <text evidence="1">The sequence shown here is derived from an EMBL/GenBank/DDBJ whole genome shotgun (WGS) entry which is preliminary data.</text>
</comment>
<reference evidence="1 2" key="1">
    <citation type="submission" date="2021-06" db="EMBL/GenBank/DDBJ databases">
        <title>Caerostris extrusa draft genome.</title>
        <authorList>
            <person name="Kono N."/>
            <person name="Arakawa K."/>
        </authorList>
    </citation>
    <scope>NUCLEOTIDE SEQUENCE [LARGE SCALE GENOMIC DNA]</scope>
</reference>
<name>A0AAV4XDB7_CAEEX</name>
<sequence>MLMALYRVPQILQIRNLSVGLEVESCHEYKDAHLYTTQQSRYHKNISVDQYNREQKSQPKPPLYESKMQMLMDLYRVPQILQIRNLSAV</sequence>
<dbReference type="AlphaFoldDB" id="A0AAV4XDB7"/>
<dbReference type="Proteomes" id="UP001054945">
    <property type="component" value="Unassembled WGS sequence"/>
</dbReference>
<evidence type="ECO:0000313" key="2">
    <source>
        <dbReference type="Proteomes" id="UP001054945"/>
    </source>
</evidence>
<gene>
    <name evidence="1" type="ORF">CEXT_29841</name>
</gene>
<proteinExistence type="predicted"/>
<dbReference type="EMBL" id="BPLR01017637">
    <property type="protein sequence ID" value="GIY93187.1"/>
    <property type="molecule type" value="Genomic_DNA"/>
</dbReference>